<dbReference type="EMBL" id="JAVRRG010000012">
    <property type="protein sequence ID" value="KAK5099012.1"/>
    <property type="molecule type" value="Genomic_DNA"/>
</dbReference>
<evidence type="ECO:0000313" key="2">
    <source>
        <dbReference type="Proteomes" id="UP001345013"/>
    </source>
</evidence>
<proteinExistence type="predicted"/>
<evidence type="ECO:0008006" key="3">
    <source>
        <dbReference type="Google" id="ProtNLM"/>
    </source>
</evidence>
<keyword evidence="2" id="KW-1185">Reference proteome</keyword>
<evidence type="ECO:0000313" key="1">
    <source>
        <dbReference type="EMBL" id="KAK5099012.1"/>
    </source>
</evidence>
<reference evidence="1 2" key="1">
    <citation type="submission" date="2023-08" db="EMBL/GenBank/DDBJ databases">
        <title>Black Yeasts Isolated from many extreme environments.</title>
        <authorList>
            <person name="Coleine C."/>
            <person name="Stajich J.E."/>
            <person name="Selbmann L."/>
        </authorList>
    </citation>
    <scope>NUCLEOTIDE SEQUENCE [LARGE SCALE GENOMIC DNA]</scope>
    <source>
        <strain evidence="1 2">CCFEE 5885</strain>
    </source>
</reference>
<dbReference type="InterPro" id="IPR011333">
    <property type="entry name" value="SKP1/BTB/POZ_sf"/>
</dbReference>
<gene>
    <name evidence="1" type="ORF">LTR24_001640</name>
</gene>
<protein>
    <recommendedName>
        <fullName evidence="3">BTB domain-containing protein</fullName>
    </recommendedName>
</protein>
<dbReference type="Gene3D" id="3.30.710.10">
    <property type="entry name" value="Potassium Channel Kv1.1, Chain A"/>
    <property type="match status" value="1"/>
</dbReference>
<accession>A0ABR0KK88</accession>
<comment type="caution">
    <text evidence="1">The sequence shown here is derived from an EMBL/GenBank/DDBJ whole genome shotgun (WGS) entry which is preliminary data.</text>
</comment>
<organism evidence="1 2">
    <name type="scientific">Lithohypha guttulata</name>
    <dbReference type="NCBI Taxonomy" id="1690604"/>
    <lineage>
        <taxon>Eukaryota</taxon>
        <taxon>Fungi</taxon>
        <taxon>Dikarya</taxon>
        <taxon>Ascomycota</taxon>
        <taxon>Pezizomycotina</taxon>
        <taxon>Eurotiomycetes</taxon>
        <taxon>Chaetothyriomycetidae</taxon>
        <taxon>Chaetothyriales</taxon>
        <taxon>Trichomeriaceae</taxon>
        <taxon>Lithohypha</taxon>
    </lineage>
</organism>
<dbReference type="Proteomes" id="UP001345013">
    <property type="component" value="Unassembled WGS sequence"/>
</dbReference>
<sequence length="197" mass="22808">MARCISNLLQHRIALPEYDSPARRRKAHHRRLRRLPIAMNHYQQIPRLDHLSSLISRFTQGEIITILVGSKRKRFHIYKDLLRAKSPYFAASLKYCWNGDMDEVYLNEDANAFGRFTNWMFRDTIPVVDLGSPEGLAAITAFYKAGRLLTCRRPSKPDHGCYLEVPQRQHVGRQFLLLILPARAESTNHATLQIVLT</sequence>
<name>A0ABR0KK88_9EURO</name>
<dbReference type="SUPFAM" id="SSF54695">
    <property type="entry name" value="POZ domain"/>
    <property type="match status" value="1"/>
</dbReference>